<keyword evidence="3" id="KW-1185">Reference proteome</keyword>
<accession>A0ABU0IY68</accession>
<dbReference type="Proteomes" id="UP001228905">
    <property type="component" value="Unassembled WGS sequence"/>
</dbReference>
<dbReference type="PANTHER" id="PTHR43194:SF2">
    <property type="entry name" value="PEROXISOMAL MEMBRANE PROTEIN LPX1"/>
    <property type="match status" value="1"/>
</dbReference>
<dbReference type="InterPro" id="IPR050228">
    <property type="entry name" value="Carboxylesterase_BioH"/>
</dbReference>
<dbReference type="Gene3D" id="3.40.50.1820">
    <property type="entry name" value="alpha/beta hydrolase"/>
    <property type="match status" value="1"/>
</dbReference>
<feature type="domain" description="AB hydrolase-1" evidence="1">
    <location>
        <begin position="4"/>
        <end position="237"/>
    </location>
</feature>
<evidence type="ECO:0000313" key="3">
    <source>
        <dbReference type="Proteomes" id="UP001228905"/>
    </source>
</evidence>
<protein>
    <submittedName>
        <fullName evidence="2">Pimeloyl-ACP methyl ester carboxylesterase</fullName>
    </submittedName>
</protein>
<dbReference type="InterPro" id="IPR029058">
    <property type="entry name" value="AB_hydrolase_fold"/>
</dbReference>
<gene>
    <name evidence="2" type="ORF">QO010_004098</name>
</gene>
<name>A0ABU0IY68_9CAUL</name>
<dbReference type="Pfam" id="PF12697">
    <property type="entry name" value="Abhydrolase_6"/>
    <property type="match status" value="1"/>
</dbReference>
<organism evidence="2 3">
    <name type="scientific">Caulobacter ginsengisoli</name>
    <dbReference type="NCBI Taxonomy" id="400775"/>
    <lineage>
        <taxon>Bacteria</taxon>
        <taxon>Pseudomonadati</taxon>
        <taxon>Pseudomonadota</taxon>
        <taxon>Alphaproteobacteria</taxon>
        <taxon>Caulobacterales</taxon>
        <taxon>Caulobacteraceae</taxon>
        <taxon>Caulobacter</taxon>
    </lineage>
</organism>
<evidence type="ECO:0000313" key="2">
    <source>
        <dbReference type="EMBL" id="MDQ0466305.1"/>
    </source>
</evidence>
<comment type="caution">
    <text evidence="2">The sequence shown here is derived from an EMBL/GenBank/DDBJ whole genome shotgun (WGS) entry which is preliminary data.</text>
</comment>
<evidence type="ECO:0000259" key="1">
    <source>
        <dbReference type="Pfam" id="PF12697"/>
    </source>
</evidence>
<dbReference type="PRINTS" id="PR00111">
    <property type="entry name" value="ABHYDROLASE"/>
</dbReference>
<sequence length="252" mass="26749">MRPVIMIHGAFCGGWIFDSFRQPFEGAGLTVLTPDLPGHAAGDSRSVVAGKSMSDYAKAVADLCRSCESPPILIGHSMGGLVAQMAAAKAPVGGLILLAPSPGWGIGGSTMEEAVSAMSLYALGPFWLQAIEPDHGLAAAYSLDRFEPGTRRAVTERMVPESGRALWEVLNWWLDPFMTTAVTPTKVPALVLSGENDVIHPPSTVRQAAQKLGAEFRALPGMSHWLPGEPGWQDVAAASLRWMAETVDMEAA</sequence>
<dbReference type="PANTHER" id="PTHR43194">
    <property type="entry name" value="HYDROLASE ALPHA/BETA FOLD FAMILY"/>
    <property type="match status" value="1"/>
</dbReference>
<dbReference type="EMBL" id="JAUSVS010000010">
    <property type="protein sequence ID" value="MDQ0466305.1"/>
    <property type="molecule type" value="Genomic_DNA"/>
</dbReference>
<dbReference type="RefSeq" id="WP_307352316.1">
    <property type="nucleotide sequence ID" value="NZ_JAUSVS010000010.1"/>
</dbReference>
<dbReference type="InterPro" id="IPR000073">
    <property type="entry name" value="AB_hydrolase_1"/>
</dbReference>
<reference evidence="2 3" key="1">
    <citation type="submission" date="2023-07" db="EMBL/GenBank/DDBJ databases">
        <title>Genomic Encyclopedia of Type Strains, Phase IV (KMG-IV): sequencing the most valuable type-strain genomes for metagenomic binning, comparative biology and taxonomic classification.</title>
        <authorList>
            <person name="Goeker M."/>
        </authorList>
    </citation>
    <scope>NUCLEOTIDE SEQUENCE [LARGE SCALE GENOMIC DNA]</scope>
    <source>
        <strain evidence="2 3">DSM 18695</strain>
    </source>
</reference>
<dbReference type="SUPFAM" id="SSF53474">
    <property type="entry name" value="alpha/beta-Hydrolases"/>
    <property type="match status" value="1"/>
</dbReference>
<proteinExistence type="predicted"/>